<reference evidence="8" key="2">
    <citation type="submission" date="2019-06" db="EMBL/GenBank/DDBJ databases">
        <title>Genomics analysis of Aphanomyces spp. identifies a new class of oomycete effector associated with host adaptation.</title>
        <authorList>
            <person name="Gaulin E."/>
        </authorList>
    </citation>
    <scope>NUCLEOTIDE SEQUENCE</scope>
    <source>
        <strain evidence="8">CBS 578.67</strain>
    </source>
</reference>
<keyword evidence="1" id="KW-0479">Metal-binding</keyword>
<evidence type="ECO:0000256" key="4">
    <source>
        <dbReference type="PROSITE-ProRule" id="PRU00175"/>
    </source>
</evidence>
<keyword evidence="2 4" id="KW-0863">Zinc-finger</keyword>
<reference evidence="9 10" key="1">
    <citation type="submission" date="2019-03" db="EMBL/GenBank/DDBJ databases">
        <authorList>
            <person name="Gaulin E."/>
            <person name="Dumas B."/>
        </authorList>
    </citation>
    <scope>NUCLEOTIDE SEQUENCE [LARGE SCALE GENOMIC DNA]</scope>
    <source>
        <strain evidence="9">CBS 568.67</strain>
    </source>
</reference>
<dbReference type="InterPro" id="IPR001841">
    <property type="entry name" value="Znf_RING"/>
</dbReference>
<evidence type="ECO:0000259" key="6">
    <source>
        <dbReference type="PROSITE" id="PS50089"/>
    </source>
</evidence>
<feature type="domain" description="RING-CH-type" evidence="7">
    <location>
        <begin position="1"/>
        <end position="66"/>
    </location>
</feature>
<dbReference type="Proteomes" id="UP000332933">
    <property type="component" value="Unassembled WGS sequence"/>
</dbReference>
<dbReference type="InterPro" id="IPR013083">
    <property type="entry name" value="Znf_RING/FYVE/PHD"/>
</dbReference>
<dbReference type="InterPro" id="IPR011016">
    <property type="entry name" value="Znf_RING-CH"/>
</dbReference>
<evidence type="ECO:0000313" key="9">
    <source>
        <dbReference type="EMBL" id="VFT97555.1"/>
    </source>
</evidence>
<dbReference type="EMBL" id="CAADRA010006957">
    <property type="protein sequence ID" value="VFT97555.1"/>
    <property type="molecule type" value="Genomic_DNA"/>
</dbReference>
<evidence type="ECO:0000313" key="8">
    <source>
        <dbReference type="EMBL" id="KAF0687355.1"/>
    </source>
</evidence>
<evidence type="ECO:0000256" key="1">
    <source>
        <dbReference type="ARBA" id="ARBA00022723"/>
    </source>
</evidence>
<dbReference type="Gene3D" id="3.30.40.10">
    <property type="entry name" value="Zinc/RING finger domain, C3HC4 (zinc finger)"/>
    <property type="match status" value="1"/>
</dbReference>
<evidence type="ECO:0000259" key="7">
    <source>
        <dbReference type="PROSITE" id="PS51292"/>
    </source>
</evidence>
<dbReference type="SMART" id="SM00744">
    <property type="entry name" value="RINGv"/>
    <property type="match status" value="1"/>
</dbReference>
<keyword evidence="5" id="KW-0472">Membrane</keyword>
<proteinExistence type="predicted"/>
<feature type="domain" description="RING-type" evidence="6">
    <location>
        <begin position="9"/>
        <end position="60"/>
    </location>
</feature>
<evidence type="ECO:0000256" key="3">
    <source>
        <dbReference type="ARBA" id="ARBA00022833"/>
    </source>
</evidence>
<keyword evidence="5" id="KW-0812">Transmembrane</keyword>
<sequence length="163" mass="18132">MKGRPKACCYVCLDATNGSRGSPAELMAPCECKAYIHRGCLVKWRCPPSESQDTTCPTCKITYNMEGSDLLGIEVATYAFFRDWPSSICNSMLFMTILLCLADGAALLNEKLAHLGECVWASPVCLGILVAFFIALLGRNYVIECVSRMQGNPFRRRWESRSK</sequence>
<dbReference type="OrthoDB" id="76500at2759"/>
<dbReference type="PROSITE" id="PS51292">
    <property type="entry name" value="ZF_RING_CH"/>
    <property type="match status" value="1"/>
</dbReference>
<dbReference type="PROSITE" id="PS50089">
    <property type="entry name" value="ZF_RING_2"/>
    <property type="match status" value="1"/>
</dbReference>
<dbReference type="SUPFAM" id="SSF57850">
    <property type="entry name" value="RING/U-box"/>
    <property type="match status" value="1"/>
</dbReference>
<accession>A0A485LKS5</accession>
<evidence type="ECO:0000256" key="2">
    <source>
        <dbReference type="ARBA" id="ARBA00022771"/>
    </source>
</evidence>
<feature type="transmembrane region" description="Helical" evidence="5">
    <location>
        <begin position="88"/>
        <end position="108"/>
    </location>
</feature>
<dbReference type="AlphaFoldDB" id="A0A485LKS5"/>
<keyword evidence="3" id="KW-0862">Zinc</keyword>
<gene>
    <name evidence="9" type="primary">Aste57867_20878</name>
    <name evidence="8" type="ORF">As57867_020810</name>
    <name evidence="9" type="ORF">ASTE57867_20878</name>
</gene>
<organism evidence="9 10">
    <name type="scientific">Aphanomyces stellatus</name>
    <dbReference type="NCBI Taxonomy" id="120398"/>
    <lineage>
        <taxon>Eukaryota</taxon>
        <taxon>Sar</taxon>
        <taxon>Stramenopiles</taxon>
        <taxon>Oomycota</taxon>
        <taxon>Saprolegniomycetes</taxon>
        <taxon>Saprolegniales</taxon>
        <taxon>Verrucalvaceae</taxon>
        <taxon>Aphanomyces</taxon>
    </lineage>
</organism>
<evidence type="ECO:0000313" key="10">
    <source>
        <dbReference type="Proteomes" id="UP000332933"/>
    </source>
</evidence>
<keyword evidence="5" id="KW-1133">Transmembrane helix</keyword>
<name>A0A485LKS5_9STRA</name>
<dbReference type="EMBL" id="VJMH01006931">
    <property type="protein sequence ID" value="KAF0687355.1"/>
    <property type="molecule type" value="Genomic_DNA"/>
</dbReference>
<keyword evidence="10" id="KW-1185">Reference proteome</keyword>
<evidence type="ECO:0000256" key="5">
    <source>
        <dbReference type="SAM" id="Phobius"/>
    </source>
</evidence>
<dbReference type="Pfam" id="PF12906">
    <property type="entry name" value="RINGv"/>
    <property type="match status" value="1"/>
</dbReference>
<dbReference type="GO" id="GO:0008270">
    <property type="term" value="F:zinc ion binding"/>
    <property type="evidence" value="ECO:0007669"/>
    <property type="project" value="UniProtKB-KW"/>
</dbReference>
<feature type="transmembrane region" description="Helical" evidence="5">
    <location>
        <begin position="120"/>
        <end position="142"/>
    </location>
</feature>
<protein>
    <submittedName>
        <fullName evidence="9">Aste57867_20878 protein</fullName>
    </submittedName>
</protein>